<dbReference type="EMBL" id="CAJNYD010003295">
    <property type="protein sequence ID" value="CAF3495439.1"/>
    <property type="molecule type" value="Genomic_DNA"/>
</dbReference>
<sequence length="205" mass="22675">MKLSLKRLIFSNWKLASIQCHSVSFQNFLKKNKAMQLLVLAILIVGVVAANAFTVSQIKYQNEALEHHNTLRAAHCSAPLQLDNNLNTIAQNYADYLAARNIFQHSNNGYGENLYMTSSSAPIRSLSGTGATQAWYDEIDYYNFNSPGFSSSTGHFTQVVWKTSTKLGVGIAFSLDGRRAYVVANYDPPGNYMGQFAQQVGRSGC</sequence>
<gene>
    <name evidence="2" type="ORF">LUA448_LOCUS24947</name>
</gene>
<dbReference type="SUPFAM" id="SSF55797">
    <property type="entry name" value="PR-1-like"/>
    <property type="match status" value="1"/>
</dbReference>
<dbReference type="AlphaFoldDB" id="A0A818GPK3"/>
<evidence type="ECO:0000313" key="2">
    <source>
        <dbReference type="EMBL" id="CAF3495439.1"/>
    </source>
</evidence>
<name>A0A818GPK3_9BILA</name>
<dbReference type="Proteomes" id="UP000663833">
    <property type="component" value="Unassembled WGS sequence"/>
</dbReference>
<dbReference type="SMART" id="SM00198">
    <property type="entry name" value="SCP"/>
    <property type="match status" value="1"/>
</dbReference>
<dbReference type="GO" id="GO:0005576">
    <property type="term" value="C:extracellular region"/>
    <property type="evidence" value="ECO:0007669"/>
    <property type="project" value="InterPro"/>
</dbReference>
<dbReference type="FunFam" id="3.40.33.10:FF:000002">
    <property type="entry name" value="Golgi-associated plant pathogenesis-related protein 1"/>
    <property type="match status" value="1"/>
</dbReference>
<evidence type="ECO:0000313" key="3">
    <source>
        <dbReference type="Proteomes" id="UP000663833"/>
    </source>
</evidence>
<accession>A0A818GPK3</accession>
<dbReference type="CDD" id="cd05382">
    <property type="entry name" value="CAP_GAPR1-like"/>
    <property type="match status" value="1"/>
</dbReference>
<dbReference type="PANTHER" id="PTHR10334">
    <property type="entry name" value="CYSTEINE-RICH SECRETORY PROTEIN-RELATED"/>
    <property type="match status" value="1"/>
</dbReference>
<reference evidence="2" key="1">
    <citation type="submission" date="2021-02" db="EMBL/GenBank/DDBJ databases">
        <authorList>
            <person name="Nowell W R."/>
        </authorList>
    </citation>
    <scope>NUCLEOTIDE SEQUENCE</scope>
</reference>
<dbReference type="PRINTS" id="PR00837">
    <property type="entry name" value="V5TPXLIKE"/>
</dbReference>
<dbReference type="PROSITE" id="PS01009">
    <property type="entry name" value="CRISP_1"/>
    <property type="match status" value="1"/>
</dbReference>
<feature type="domain" description="SCP" evidence="1">
    <location>
        <begin position="59"/>
        <end position="194"/>
    </location>
</feature>
<dbReference type="InterPro" id="IPR001283">
    <property type="entry name" value="CRISP-related"/>
</dbReference>
<comment type="caution">
    <text evidence="2">The sequence shown here is derived from an EMBL/GenBank/DDBJ whole genome shotgun (WGS) entry which is preliminary data.</text>
</comment>
<proteinExistence type="predicted"/>
<dbReference type="InterPro" id="IPR014044">
    <property type="entry name" value="CAP_dom"/>
</dbReference>
<protein>
    <recommendedName>
        <fullName evidence="1">SCP domain-containing protein</fullName>
    </recommendedName>
</protein>
<dbReference type="Pfam" id="PF00188">
    <property type="entry name" value="CAP"/>
    <property type="match status" value="1"/>
</dbReference>
<organism evidence="2 3">
    <name type="scientific">Rotaria socialis</name>
    <dbReference type="NCBI Taxonomy" id="392032"/>
    <lineage>
        <taxon>Eukaryota</taxon>
        <taxon>Metazoa</taxon>
        <taxon>Spiralia</taxon>
        <taxon>Gnathifera</taxon>
        <taxon>Rotifera</taxon>
        <taxon>Eurotatoria</taxon>
        <taxon>Bdelloidea</taxon>
        <taxon>Philodinida</taxon>
        <taxon>Philodinidae</taxon>
        <taxon>Rotaria</taxon>
    </lineage>
</organism>
<dbReference type="Gene3D" id="3.40.33.10">
    <property type="entry name" value="CAP"/>
    <property type="match status" value="1"/>
</dbReference>
<evidence type="ECO:0000259" key="1">
    <source>
        <dbReference type="SMART" id="SM00198"/>
    </source>
</evidence>
<dbReference type="InterPro" id="IPR035940">
    <property type="entry name" value="CAP_sf"/>
</dbReference>
<dbReference type="InterPro" id="IPR018244">
    <property type="entry name" value="Allrgn_V5/Tpx1_CS"/>
</dbReference>
<dbReference type="InterPro" id="IPR034113">
    <property type="entry name" value="SCP_GAPR1-like"/>
</dbReference>